<reference evidence="1" key="1">
    <citation type="journal article" date="2014" name="Int. J. Syst. Evol. Microbiol.">
        <title>Complete genome sequence of Corynebacterium casei LMG S-19264T (=DSM 44701T), isolated from a smear-ripened cheese.</title>
        <authorList>
            <consortium name="US DOE Joint Genome Institute (JGI-PGF)"/>
            <person name="Walter F."/>
            <person name="Albersmeier A."/>
            <person name="Kalinowski J."/>
            <person name="Ruckert C."/>
        </authorList>
    </citation>
    <scope>NUCLEOTIDE SEQUENCE</scope>
    <source>
        <strain evidence="1">JCM 30078</strain>
    </source>
</reference>
<evidence type="ECO:0000313" key="1">
    <source>
        <dbReference type="EMBL" id="GGJ82100.1"/>
    </source>
</evidence>
<reference evidence="1" key="2">
    <citation type="submission" date="2020-09" db="EMBL/GenBank/DDBJ databases">
        <authorList>
            <person name="Sun Q."/>
            <person name="Ohkuma M."/>
        </authorList>
    </citation>
    <scope>NUCLEOTIDE SEQUENCE</scope>
    <source>
        <strain evidence="1">JCM 30078</strain>
    </source>
</reference>
<protein>
    <submittedName>
        <fullName evidence="1">Uncharacterized protein</fullName>
    </submittedName>
</protein>
<keyword evidence="2" id="KW-1185">Reference proteome</keyword>
<sequence length="55" mass="5988">MAGPGLAAHEFVARVATRMPPLDRQQMQLSGLHTYALQIREAGLHPVYGPIAADY</sequence>
<comment type="caution">
    <text evidence="1">The sequence shown here is derived from an EMBL/GenBank/DDBJ whole genome shotgun (WGS) entry which is preliminary data.</text>
</comment>
<organism evidence="1 2">
    <name type="scientific">Pseudomonas matsuisoli</name>
    <dbReference type="NCBI Taxonomy" id="1515666"/>
    <lineage>
        <taxon>Bacteria</taxon>
        <taxon>Pseudomonadati</taxon>
        <taxon>Pseudomonadota</taxon>
        <taxon>Gammaproteobacteria</taxon>
        <taxon>Pseudomonadales</taxon>
        <taxon>Pseudomonadaceae</taxon>
        <taxon>Pseudomonas</taxon>
    </lineage>
</organism>
<gene>
    <name evidence="1" type="ORF">GCM10009304_05100</name>
</gene>
<evidence type="ECO:0000313" key="2">
    <source>
        <dbReference type="Proteomes" id="UP000635983"/>
    </source>
</evidence>
<dbReference type="AlphaFoldDB" id="A0A917USI4"/>
<proteinExistence type="predicted"/>
<accession>A0A917USI4</accession>
<dbReference type="Proteomes" id="UP000635983">
    <property type="component" value="Unassembled WGS sequence"/>
</dbReference>
<dbReference type="EMBL" id="BMPO01000001">
    <property type="protein sequence ID" value="GGJ82100.1"/>
    <property type="molecule type" value="Genomic_DNA"/>
</dbReference>
<name>A0A917USI4_9PSED</name>